<evidence type="ECO:0000313" key="3">
    <source>
        <dbReference type="Proteomes" id="UP000701801"/>
    </source>
</evidence>
<sequence length="342" mass="36337">MSSTTRAWQVYQNDTSKNFKSACAANLVLNDIPIPTPGQNSVLVRIHAVGINYRDAMVVAGGYPLTTAPGLVPCCDGAGEVISVGPNSVWAVGDHVILNQSPDWKGGDNEGWRWTNILGAGVVQGSLTQYKVLLDDSLVRKPKNLSWVEAASLSCAGGTAMNTLDSIPAIKEGTTVLTQGTGGFAAALGATVIATSSSDAKLQEAKQLGASELINYKTHPDWHTEVKRLTNGRGVDLVADMGGASTIEQSIACLRQGGTAALVGFLGEQKESNLIFPLVERAITLRGILAMSRQNLLDMVELIEKKDLHPPIGEVFEFEDAKSAFAKILKQDVLGKIVIKVE</sequence>
<dbReference type="SUPFAM" id="SSF50129">
    <property type="entry name" value="GroES-like"/>
    <property type="match status" value="1"/>
</dbReference>
<comment type="caution">
    <text evidence="2">The sequence shown here is derived from an EMBL/GenBank/DDBJ whole genome shotgun (WGS) entry which is preliminary data.</text>
</comment>
<dbReference type="Gene3D" id="3.40.50.720">
    <property type="entry name" value="NAD(P)-binding Rossmann-like Domain"/>
    <property type="match status" value="1"/>
</dbReference>
<dbReference type="AlphaFoldDB" id="A0A9N9PYM0"/>
<evidence type="ECO:0000259" key="1">
    <source>
        <dbReference type="SMART" id="SM00829"/>
    </source>
</evidence>
<dbReference type="SUPFAM" id="SSF51735">
    <property type="entry name" value="NAD(P)-binding Rossmann-fold domains"/>
    <property type="match status" value="1"/>
</dbReference>
<dbReference type="InterPro" id="IPR052711">
    <property type="entry name" value="Zinc_ADH-like"/>
</dbReference>
<feature type="domain" description="Enoyl reductase (ER)" evidence="1">
    <location>
        <begin position="22"/>
        <end position="339"/>
    </location>
</feature>
<keyword evidence="3" id="KW-1185">Reference proteome</keyword>
<accession>A0A9N9PYM0</accession>
<dbReference type="InterPro" id="IPR020843">
    <property type="entry name" value="ER"/>
</dbReference>
<dbReference type="Pfam" id="PF08240">
    <property type="entry name" value="ADH_N"/>
    <property type="match status" value="1"/>
</dbReference>
<dbReference type="InterPro" id="IPR013154">
    <property type="entry name" value="ADH-like_N"/>
</dbReference>
<dbReference type="Pfam" id="PF00107">
    <property type="entry name" value="ADH_zinc_N"/>
    <property type="match status" value="1"/>
</dbReference>
<dbReference type="SMART" id="SM00829">
    <property type="entry name" value="PKS_ER"/>
    <property type="match status" value="1"/>
</dbReference>
<dbReference type="PANTHER" id="PTHR45033">
    <property type="match status" value="1"/>
</dbReference>
<dbReference type="InterPro" id="IPR036291">
    <property type="entry name" value="NAD(P)-bd_dom_sf"/>
</dbReference>
<dbReference type="InterPro" id="IPR013149">
    <property type="entry name" value="ADH-like_C"/>
</dbReference>
<proteinExistence type="predicted"/>
<organism evidence="2 3">
    <name type="scientific">Hymenoscyphus albidus</name>
    <dbReference type="NCBI Taxonomy" id="595503"/>
    <lineage>
        <taxon>Eukaryota</taxon>
        <taxon>Fungi</taxon>
        <taxon>Dikarya</taxon>
        <taxon>Ascomycota</taxon>
        <taxon>Pezizomycotina</taxon>
        <taxon>Leotiomycetes</taxon>
        <taxon>Helotiales</taxon>
        <taxon>Helotiaceae</taxon>
        <taxon>Hymenoscyphus</taxon>
    </lineage>
</organism>
<dbReference type="InterPro" id="IPR011032">
    <property type="entry name" value="GroES-like_sf"/>
</dbReference>
<dbReference type="OrthoDB" id="3509362at2759"/>
<dbReference type="EMBL" id="CAJVRM010000323">
    <property type="protein sequence ID" value="CAG8979603.1"/>
    <property type="molecule type" value="Genomic_DNA"/>
</dbReference>
<dbReference type="CDD" id="cd08276">
    <property type="entry name" value="MDR7"/>
    <property type="match status" value="1"/>
</dbReference>
<dbReference type="GO" id="GO:0016491">
    <property type="term" value="F:oxidoreductase activity"/>
    <property type="evidence" value="ECO:0007669"/>
    <property type="project" value="InterPro"/>
</dbReference>
<reference evidence="2" key="1">
    <citation type="submission" date="2021-07" db="EMBL/GenBank/DDBJ databases">
        <authorList>
            <person name="Durling M."/>
        </authorList>
    </citation>
    <scope>NUCLEOTIDE SEQUENCE</scope>
</reference>
<protein>
    <recommendedName>
        <fullName evidence="1">Enoyl reductase (ER) domain-containing protein</fullName>
    </recommendedName>
</protein>
<dbReference type="Gene3D" id="3.90.180.10">
    <property type="entry name" value="Medium-chain alcohol dehydrogenases, catalytic domain"/>
    <property type="match status" value="1"/>
</dbReference>
<evidence type="ECO:0000313" key="2">
    <source>
        <dbReference type="EMBL" id="CAG8979603.1"/>
    </source>
</evidence>
<dbReference type="PANTHER" id="PTHR45033:SF2">
    <property type="entry name" value="ZINC-TYPE ALCOHOL DEHYDROGENASE-LIKE PROTEIN C1773.06C"/>
    <property type="match status" value="1"/>
</dbReference>
<name>A0A9N9PYM0_9HELO</name>
<gene>
    <name evidence="2" type="ORF">HYALB_00012230</name>
</gene>
<dbReference type="Proteomes" id="UP000701801">
    <property type="component" value="Unassembled WGS sequence"/>
</dbReference>